<feature type="compositionally biased region" description="Basic and acidic residues" evidence="1">
    <location>
        <begin position="171"/>
        <end position="195"/>
    </location>
</feature>
<gene>
    <name evidence="2" type="ORF">CRG98_015096</name>
</gene>
<evidence type="ECO:0000313" key="3">
    <source>
        <dbReference type="Proteomes" id="UP000233551"/>
    </source>
</evidence>
<feature type="region of interest" description="Disordered" evidence="1">
    <location>
        <begin position="155"/>
        <end position="195"/>
    </location>
</feature>
<comment type="caution">
    <text evidence="2">The sequence shown here is derived from an EMBL/GenBank/DDBJ whole genome shotgun (WGS) entry which is preliminary data.</text>
</comment>
<dbReference type="AlphaFoldDB" id="A0A2I0K8U6"/>
<accession>A0A2I0K8U6</accession>
<feature type="compositionally biased region" description="Polar residues" evidence="1">
    <location>
        <begin position="379"/>
        <end position="393"/>
    </location>
</feature>
<feature type="compositionally biased region" description="Low complexity" evidence="1">
    <location>
        <begin position="1"/>
        <end position="10"/>
    </location>
</feature>
<keyword evidence="3" id="KW-1185">Reference proteome</keyword>
<organism evidence="2 3">
    <name type="scientific">Punica granatum</name>
    <name type="common">Pomegranate</name>
    <dbReference type="NCBI Taxonomy" id="22663"/>
    <lineage>
        <taxon>Eukaryota</taxon>
        <taxon>Viridiplantae</taxon>
        <taxon>Streptophyta</taxon>
        <taxon>Embryophyta</taxon>
        <taxon>Tracheophyta</taxon>
        <taxon>Spermatophyta</taxon>
        <taxon>Magnoliopsida</taxon>
        <taxon>eudicotyledons</taxon>
        <taxon>Gunneridae</taxon>
        <taxon>Pentapetalae</taxon>
        <taxon>rosids</taxon>
        <taxon>malvids</taxon>
        <taxon>Myrtales</taxon>
        <taxon>Lythraceae</taxon>
        <taxon>Punica</taxon>
    </lineage>
</organism>
<feature type="region of interest" description="Disordered" evidence="1">
    <location>
        <begin position="1"/>
        <end position="22"/>
    </location>
</feature>
<name>A0A2I0K8U6_PUNGR</name>
<reference evidence="2 3" key="1">
    <citation type="submission" date="2017-11" db="EMBL/GenBank/DDBJ databases">
        <title>De-novo sequencing of pomegranate (Punica granatum L.) genome.</title>
        <authorList>
            <person name="Akparov Z."/>
            <person name="Amiraslanov A."/>
            <person name="Hajiyeva S."/>
            <person name="Abbasov M."/>
            <person name="Kaur K."/>
            <person name="Hamwieh A."/>
            <person name="Solovyev V."/>
            <person name="Salamov A."/>
            <person name="Braich B."/>
            <person name="Kosarev P."/>
            <person name="Mahmoud A."/>
            <person name="Hajiyev E."/>
            <person name="Babayeva S."/>
            <person name="Izzatullayeva V."/>
            <person name="Mammadov A."/>
            <person name="Mammadov A."/>
            <person name="Sharifova S."/>
            <person name="Ojaghi J."/>
            <person name="Eynullazada K."/>
            <person name="Bayramov B."/>
            <person name="Abdulazimova A."/>
            <person name="Shahmuradov I."/>
        </authorList>
    </citation>
    <scope>NUCLEOTIDE SEQUENCE [LARGE SCALE GENOMIC DNA]</scope>
    <source>
        <strain evidence="3">cv. AG2017</strain>
        <tissue evidence="2">Leaf</tissue>
    </source>
</reference>
<proteinExistence type="predicted"/>
<feature type="compositionally biased region" description="Basic and acidic residues" evidence="1">
    <location>
        <begin position="414"/>
        <end position="434"/>
    </location>
</feature>
<evidence type="ECO:0000313" key="2">
    <source>
        <dbReference type="EMBL" id="PKI64533.1"/>
    </source>
</evidence>
<feature type="region of interest" description="Disordered" evidence="1">
    <location>
        <begin position="368"/>
        <end position="455"/>
    </location>
</feature>
<protein>
    <submittedName>
        <fullName evidence="2">Uncharacterized protein</fullName>
    </submittedName>
</protein>
<dbReference type="EMBL" id="PGOL01000807">
    <property type="protein sequence ID" value="PKI64533.1"/>
    <property type="molecule type" value="Genomic_DNA"/>
</dbReference>
<sequence length="455" mass="50235">MPMQGQQGPQRPHIGASESGTPIHITKAKTLHGSPRRPEIEEHVLQSLPFTCTTNARTTVDSDFRPLGIRRRFTLELESLIARPEHPQQTTIAPAIKPAPGRATSNHPSSKAGFRHIKHTATPRAQHRRSNFIAMRMEPQGMLPADDFVFDSRGKPCSRGTRNRRGMHHTAQTDDVQRRTNDKRSSSVAAHETDRIQTPSEPYHTALCANSKFQIPVQVHPGFKFLLGSILVHAFGSIPVTLRSILVHAFGSIPATFRSILVHAFGSIPVTFRSILVHAFGSISVTFRSILGHAFGSIPVTFRSILVHAFEFIPVTFGSIPVTFRSILVHAFGFIPVTFRSILVHAFGSIPVLNYCSGTPRSFTDAFSNRAPGARSTDKQTTPGNGPTDTQGPSRPWDKLQTTIRNFTGLPEGRFSDSKRPDEPSGHICEEQRPQRFLNTSRHSASTEKILVTSP</sequence>
<dbReference type="Proteomes" id="UP000233551">
    <property type="component" value="Unassembled WGS sequence"/>
</dbReference>
<evidence type="ECO:0000256" key="1">
    <source>
        <dbReference type="SAM" id="MobiDB-lite"/>
    </source>
</evidence>